<protein>
    <recommendedName>
        <fullName evidence="3">DNA topoisomerase</fullName>
        <ecNumber evidence="3">5.6.2.1</ecNumber>
    </recommendedName>
    <alternativeName>
        <fullName evidence="12">Omega-protein</fullName>
    </alternativeName>
    <alternativeName>
        <fullName evidence="11">Relaxing enzyme</fullName>
    </alternativeName>
    <alternativeName>
        <fullName evidence="9">Swivelase</fullName>
    </alternativeName>
    <alternativeName>
        <fullName evidence="10">Untwisting enzyme</fullName>
    </alternativeName>
</protein>
<evidence type="ECO:0000313" key="15">
    <source>
        <dbReference type="EMBL" id="MBC2607438.1"/>
    </source>
</evidence>
<dbReference type="GO" id="GO:0003917">
    <property type="term" value="F:DNA topoisomerase type I (single strand cut, ATP-independent) activity"/>
    <property type="evidence" value="ECO:0007669"/>
    <property type="project" value="UniProtKB-EC"/>
</dbReference>
<dbReference type="InterPro" id="IPR025589">
    <property type="entry name" value="Toprim_C_rpt"/>
</dbReference>
<dbReference type="GO" id="GO:0046872">
    <property type="term" value="F:metal ion binding"/>
    <property type="evidence" value="ECO:0007669"/>
    <property type="project" value="UniProtKB-KW"/>
</dbReference>
<dbReference type="InterPro" id="IPR013825">
    <property type="entry name" value="Topo_IA_cen_sub2"/>
</dbReference>
<keyword evidence="5" id="KW-0460">Magnesium</keyword>
<dbReference type="Proteomes" id="UP000526501">
    <property type="component" value="Unassembled WGS sequence"/>
</dbReference>
<dbReference type="NCBIfam" id="NF005829">
    <property type="entry name" value="PRK07726.1"/>
    <property type="match status" value="1"/>
</dbReference>
<dbReference type="InterPro" id="IPR003601">
    <property type="entry name" value="Topo_IA_2"/>
</dbReference>
<keyword evidence="8 15" id="KW-0413">Isomerase</keyword>
<dbReference type="InterPro" id="IPR013497">
    <property type="entry name" value="Topo_IA_cen"/>
</dbReference>
<evidence type="ECO:0000256" key="7">
    <source>
        <dbReference type="ARBA" id="ARBA00023125"/>
    </source>
</evidence>
<dbReference type="InterPro" id="IPR023405">
    <property type="entry name" value="Topo_IA_core_domain"/>
</dbReference>
<dbReference type="EMBL" id="JACHVC010000013">
    <property type="protein sequence ID" value="MBC2607438.1"/>
    <property type="molecule type" value="Genomic_DNA"/>
</dbReference>
<evidence type="ECO:0000256" key="9">
    <source>
        <dbReference type="ARBA" id="ARBA00030003"/>
    </source>
</evidence>
<dbReference type="InterPro" id="IPR034144">
    <property type="entry name" value="TOPRIM_TopoIII"/>
</dbReference>
<dbReference type="Gene3D" id="1.10.460.10">
    <property type="entry name" value="Topoisomerase I, domain 2"/>
    <property type="match status" value="1"/>
</dbReference>
<feature type="region of interest" description="Disordered" evidence="13">
    <location>
        <begin position="442"/>
        <end position="477"/>
    </location>
</feature>
<dbReference type="PANTHER" id="PTHR11390:SF21">
    <property type="entry name" value="DNA TOPOISOMERASE 3-ALPHA"/>
    <property type="match status" value="1"/>
</dbReference>
<feature type="domain" description="Topo IA-type catalytic" evidence="14">
    <location>
        <begin position="152"/>
        <end position="594"/>
    </location>
</feature>
<dbReference type="InterPro" id="IPR000380">
    <property type="entry name" value="Topo_IA"/>
</dbReference>
<dbReference type="GO" id="GO:0003677">
    <property type="term" value="F:DNA binding"/>
    <property type="evidence" value="ECO:0007669"/>
    <property type="project" value="UniProtKB-KW"/>
</dbReference>
<evidence type="ECO:0000259" key="14">
    <source>
        <dbReference type="PROSITE" id="PS52039"/>
    </source>
</evidence>
<dbReference type="GO" id="GO:0043597">
    <property type="term" value="C:cytoplasmic replication fork"/>
    <property type="evidence" value="ECO:0007669"/>
    <property type="project" value="TreeGrafter"/>
</dbReference>
<evidence type="ECO:0000256" key="8">
    <source>
        <dbReference type="ARBA" id="ARBA00023235"/>
    </source>
</evidence>
<dbReference type="Pfam" id="PF01751">
    <property type="entry name" value="Toprim"/>
    <property type="match status" value="1"/>
</dbReference>
<evidence type="ECO:0000256" key="11">
    <source>
        <dbReference type="ARBA" id="ARBA00032235"/>
    </source>
</evidence>
<dbReference type="AlphaFoldDB" id="A0A7X1BAI3"/>
<dbReference type="InterPro" id="IPR013824">
    <property type="entry name" value="Topo_IA_cen_sub1"/>
</dbReference>
<dbReference type="Gene3D" id="2.70.20.10">
    <property type="entry name" value="Topoisomerase I, domain 3"/>
    <property type="match status" value="1"/>
</dbReference>
<dbReference type="GO" id="GO:0006265">
    <property type="term" value="P:DNA topological change"/>
    <property type="evidence" value="ECO:0007669"/>
    <property type="project" value="InterPro"/>
</dbReference>
<comment type="caution">
    <text evidence="15">The sequence shown here is derived from an EMBL/GenBank/DDBJ whole genome shotgun (WGS) entry which is preliminary data.</text>
</comment>
<keyword evidence="16" id="KW-1185">Reference proteome</keyword>
<keyword evidence="4" id="KW-0479">Metal-binding</keyword>
<dbReference type="InterPro" id="IPR003602">
    <property type="entry name" value="Topo_IA_DNA-bd_dom"/>
</dbReference>
<keyword evidence="7" id="KW-0238">DNA-binding</keyword>
<dbReference type="InterPro" id="IPR013826">
    <property type="entry name" value="Topo_IA_cen_sub3"/>
</dbReference>
<evidence type="ECO:0000313" key="16">
    <source>
        <dbReference type="Proteomes" id="UP000526501"/>
    </source>
</evidence>
<evidence type="ECO:0000256" key="3">
    <source>
        <dbReference type="ARBA" id="ARBA00012891"/>
    </source>
</evidence>
<evidence type="ECO:0000256" key="6">
    <source>
        <dbReference type="ARBA" id="ARBA00023029"/>
    </source>
</evidence>
<evidence type="ECO:0000256" key="12">
    <source>
        <dbReference type="ARBA" id="ARBA00032877"/>
    </source>
</evidence>
<evidence type="ECO:0000256" key="13">
    <source>
        <dbReference type="SAM" id="MobiDB-lite"/>
    </source>
</evidence>
<dbReference type="InterPro" id="IPR023406">
    <property type="entry name" value="Topo_IA_AS"/>
</dbReference>
<dbReference type="NCBIfam" id="TIGR01056">
    <property type="entry name" value="topB"/>
    <property type="match status" value="1"/>
</dbReference>
<dbReference type="GO" id="GO:0006281">
    <property type="term" value="P:DNA repair"/>
    <property type="evidence" value="ECO:0007669"/>
    <property type="project" value="TreeGrafter"/>
</dbReference>
<dbReference type="InterPro" id="IPR006171">
    <property type="entry name" value="TOPRIM_dom"/>
</dbReference>
<dbReference type="Gene3D" id="3.40.50.140">
    <property type="match status" value="1"/>
</dbReference>
<evidence type="ECO:0000256" key="5">
    <source>
        <dbReference type="ARBA" id="ARBA00022842"/>
    </source>
</evidence>
<dbReference type="GO" id="GO:0006310">
    <property type="term" value="P:DNA recombination"/>
    <property type="evidence" value="ECO:0007669"/>
    <property type="project" value="TreeGrafter"/>
</dbReference>
<dbReference type="CDD" id="cd03362">
    <property type="entry name" value="TOPRIM_TopoIA_TopoIII"/>
    <property type="match status" value="1"/>
</dbReference>
<evidence type="ECO:0000256" key="10">
    <source>
        <dbReference type="ARBA" id="ARBA00031985"/>
    </source>
</evidence>
<evidence type="ECO:0000256" key="2">
    <source>
        <dbReference type="ARBA" id="ARBA00009446"/>
    </source>
</evidence>
<dbReference type="SUPFAM" id="SSF56712">
    <property type="entry name" value="Prokaryotic type I DNA topoisomerase"/>
    <property type="match status" value="1"/>
</dbReference>
<dbReference type="Gene3D" id="1.10.290.10">
    <property type="entry name" value="Topoisomerase I, domain 4"/>
    <property type="match status" value="1"/>
</dbReference>
<dbReference type="SMART" id="SM00436">
    <property type="entry name" value="TOP1Bc"/>
    <property type="match status" value="1"/>
</dbReference>
<accession>A0A7X1BAI3</accession>
<dbReference type="RefSeq" id="WP_185661327.1">
    <property type="nucleotide sequence ID" value="NZ_CAWPOO010000013.1"/>
</dbReference>
<proteinExistence type="inferred from homology"/>
<evidence type="ECO:0000256" key="1">
    <source>
        <dbReference type="ARBA" id="ARBA00000213"/>
    </source>
</evidence>
<organism evidence="15 16">
    <name type="scientific">Pelagicoccus albus</name>
    <dbReference type="NCBI Taxonomy" id="415222"/>
    <lineage>
        <taxon>Bacteria</taxon>
        <taxon>Pseudomonadati</taxon>
        <taxon>Verrucomicrobiota</taxon>
        <taxon>Opitutia</taxon>
        <taxon>Puniceicoccales</taxon>
        <taxon>Pelagicoccaceae</taxon>
        <taxon>Pelagicoccus</taxon>
    </lineage>
</organism>
<comment type="similarity">
    <text evidence="2">Belongs to the type IA topoisomerase family.</text>
</comment>
<dbReference type="InterPro" id="IPR005738">
    <property type="entry name" value="TopoIII"/>
</dbReference>
<dbReference type="CDD" id="cd00186">
    <property type="entry name" value="TOP1Ac"/>
    <property type="match status" value="1"/>
</dbReference>
<sequence>MKVVLAEKPSVARDIAKHLKATQRNDGYLSGADWAVTWAFGHLVELKEPEEYRPEWKSWKLSLLPIIPDRFELRARGDDGARKQLETVKKLFTDADEIICATDAGREGELIFRYILEWAGCVGKPVKRLWISSLTASAISKGFAGLKEGKEFDTLHAAARCRSEADWIVGLNATRYFTVEYGKRNLLLSLGRVQTPILAMIVGRDTEIESFKSEDFWEVHSICRETKFRHTGGKIVKEEEAKALLAKVEGQPMEVVDVQQKEERTNPPLLFDLTELQREMNRRYGFTADQTLRIAQNLYEQKHITYPRTDSRYLSTDLQPTIAPLLKRLAALKPKEVEALDLEKLDFSKRIIDDSKVSDHHAIIPTDDLPGNLNEDESRVYEAVLLRLISVFYPPCIKAVTTVEAKAAEELFRARGTVLIDAGWQSLYPQIFSAKPAKKAAKKRAKGSSSEESAAMPNFQIGESNPHQPSIEKFKTNPPKRFTEATLLSLMETAGKIVDDEELKEALKDKGVGTPATRASIIEVLIQRKYVERKKKNLISTDSGRHLISLIQDERLKSPELTGDWEFRLKKVERGEQDASKFMEDVIEYTREILANDAGKTVDLKNLGPCPKCRAPVMRGKTGYGCSSWRDGCKFVIKDGTLGMQFQPSLMRELLYNGRTLEAHPIDDGGKKFMGFLTLGKGGALKYERIESSQDTGGHEKFGDCPLCGSAVVEGTKGWGCCNWKNGCKFVIWKQIAQRELSEEEATLLLEKRETPQLDGFKSKAGKEFSAKLKIKGGKVQFDFS</sequence>
<evidence type="ECO:0000256" key="4">
    <source>
        <dbReference type="ARBA" id="ARBA00022723"/>
    </source>
</evidence>
<dbReference type="PANTHER" id="PTHR11390">
    <property type="entry name" value="PROKARYOTIC DNA TOPOISOMERASE"/>
    <property type="match status" value="1"/>
</dbReference>
<keyword evidence="6" id="KW-0799">Topoisomerase</keyword>
<name>A0A7X1BAI3_9BACT</name>
<dbReference type="SMART" id="SM00493">
    <property type="entry name" value="TOPRIM"/>
    <property type="match status" value="1"/>
</dbReference>
<reference evidence="15 16" key="1">
    <citation type="submission" date="2020-07" db="EMBL/GenBank/DDBJ databases">
        <authorList>
            <person name="Feng X."/>
        </authorList>
    </citation>
    <scope>NUCLEOTIDE SEQUENCE [LARGE SCALE GENOMIC DNA]</scope>
    <source>
        <strain evidence="15 16">JCM23202</strain>
    </source>
</reference>
<dbReference type="Pfam" id="PF01131">
    <property type="entry name" value="Topoisom_bac"/>
    <property type="match status" value="1"/>
</dbReference>
<dbReference type="PROSITE" id="PS52039">
    <property type="entry name" value="TOPO_IA_2"/>
    <property type="match status" value="1"/>
</dbReference>
<dbReference type="EC" id="5.6.2.1" evidence="3"/>
<dbReference type="Pfam" id="PF13342">
    <property type="entry name" value="Toprim_Crpt"/>
    <property type="match status" value="1"/>
</dbReference>
<gene>
    <name evidence="15" type="ORF">H5P27_15400</name>
</gene>
<dbReference type="PROSITE" id="PS00396">
    <property type="entry name" value="TOPO_IA_1"/>
    <property type="match status" value="1"/>
</dbReference>
<dbReference type="SMART" id="SM00437">
    <property type="entry name" value="TOP1Ac"/>
    <property type="match status" value="1"/>
</dbReference>
<dbReference type="PRINTS" id="PR00417">
    <property type="entry name" value="PRTPISMRASEI"/>
</dbReference>
<comment type="catalytic activity">
    <reaction evidence="1">
        <text>ATP-independent breakage of single-stranded DNA, followed by passage and rejoining.</text>
        <dbReference type="EC" id="5.6.2.1"/>
    </reaction>
</comment>